<dbReference type="PIRSF" id="PIRSF001092">
    <property type="entry name" value="Alpha-L-fucosidase"/>
    <property type="match status" value="1"/>
</dbReference>
<dbReference type="PANTHER" id="PTHR10030:SF37">
    <property type="entry name" value="ALPHA-L-FUCOSIDASE-RELATED"/>
    <property type="match status" value="1"/>
</dbReference>
<dbReference type="GO" id="GO:0004560">
    <property type="term" value="F:alpha-L-fucosidase activity"/>
    <property type="evidence" value="ECO:0007669"/>
    <property type="project" value="UniProtKB-EC"/>
</dbReference>
<evidence type="ECO:0000256" key="7">
    <source>
        <dbReference type="ARBA" id="ARBA00022801"/>
    </source>
</evidence>
<comment type="function">
    <text evidence="3">Alpha-L-fucosidase is responsible for hydrolyzing the alpha-1,6-linked fucose joined to the reducing-end N-acetylglucosamine of the carbohydrate moieties of glycoproteins.</text>
</comment>
<dbReference type="PROSITE" id="PS00385">
    <property type="entry name" value="ALPHA_L_FUCOSIDASE"/>
    <property type="match status" value="1"/>
</dbReference>
<evidence type="ECO:0000256" key="2">
    <source>
        <dbReference type="ARBA" id="ARBA00000419"/>
    </source>
</evidence>
<evidence type="ECO:0000259" key="14">
    <source>
        <dbReference type="Pfam" id="PF01120"/>
    </source>
</evidence>
<keyword evidence="9 12" id="KW-0326">Glycosidase</keyword>
<dbReference type="EC" id="3.2.1.51" evidence="5"/>
<dbReference type="InterPro" id="IPR057739">
    <property type="entry name" value="Glyco_hydro_29_N"/>
</dbReference>
<dbReference type="Pfam" id="PF01120">
    <property type="entry name" value="Alpha_L_fucos"/>
    <property type="match status" value="1"/>
</dbReference>
<dbReference type="SUPFAM" id="SSF51445">
    <property type="entry name" value="(Trans)glycosidases"/>
    <property type="match status" value="1"/>
</dbReference>
<comment type="catalytic activity">
    <reaction evidence="1">
        <text>a neolactoside IV(2)-alpha-Fuc-nLc4Cer(d18:1(4E)) + H2O = a neolactoside nLc4Cer(d18:1(4E)) + L-fucose</text>
        <dbReference type="Rhea" id="RHEA:48224"/>
        <dbReference type="ChEBI" id="CHEBI:2181"/>
        <dbReference type="ChEBI" id="CHEBI:15377"/>
        <dbReference type="ChEBI" id="CHEBI:17006"/>
        <dbReference type="ChEBI" id="CHEBI:28691"/>
    </reaction>
    <physiologicalReaction direction="left-to-right" evidence="1">
        <dbReference type="Rhea" id="RHEA:48225"/>
    </physiologicalReaction>
</comment>
<dbReference type="InterPro" id="IPR000933">
    <property type="entry name" value="Glyco_hydro_29"/>
</dbReference>
<dbReference type="InterPro" id="IPR017853">
    <property type="entry name" value="GH"/>
</dbReference>
<dbReference type="InterPro" id="IPR018526">
    <property type="entry name" value="Glyco_hydro_29_CS"/>
</dbReference>
<dbReference type="eggNOG" id="KOG3340">
    <property type="taxonomic scope" value="Eukaryota"/>
</dbReference>
<evidence type="ECO:0000256" key="3">
    <source>
        <dbReference type="ARBA" id="ARBA00004071"/>
    </source>
</evidence>
<sequence length="478" mass="56099">MSSALFGVIIFFLALEKISSKFQYSPDWDSLDSRPLPKWYDNAKFGIFIHWGVYSVPSYGAAEWFWYHWKISKRLKETNFMKQNFKPNFSYVDFAPMFTCEFFDPEQFVKLIKISGAKYFVLTSKHHEGYTMWPSKYSWNWNSMDVGPKRDIVGELAKHAQKAGIDFGLYYSLYEWFNPLYQSDKAANFKKQDYVNSVVIPQLMEIIYKYQPKVLWSDGDWEAADAYWNSTKFLAWLYNESPVKEVVVVNDRWGRGTMCKHGDFYTCGDRFQPTTLQKHKWESCITIDRESWGFRREATLKDYHTVEELIEILIRTVSFGGNLLLNVGPTHYGKITPIFEERLRQIGQWLAINGEAVYSTKPWSYQQEPKLNFVWYTSRVYDESNSIFSMLFQRTKSTTVYAILLKWPDNSLLSLETIAANNLTKISMLGFPEYLSFRFKNPSGIEIDLSNLNPINLPSKWAWAIKMENIESALEMES</sequence>
<dbReference type="FunCoup" id="A0A0V1AXL3">
    <property type="interactions" value="465"/>
</dbReference>
<dbReference type="SMART" id="SM00812">
    <property type="entry name" value="Alpha_L_fucos"/>
    <property type="match status" value="1"/>
</dbReference>
<evidence type="ECO:0000256" key="1">
    <source>
        <dbReference type="ARBA" id="ARBA00000321"/>
    </source>
</evidence>
<evidence type="ECO:0000256" key="8">
    <source>
        <dbReference type="ARBA" id="ARBA00023180"/>
    </source>
</evidence>
<feature type="signal peptide" evidence="12">
    <location>
        <begin position="1"/>
        <end position="20"/>
    </location>
</feature>
<dbReference type="Pfam" id="PF16757">
    <property type="entry name" value="Fucosidase_C"/>
    <property type="match status" value="1"/>
</dbReference>
<dbReference type="EMBL" id="JYDH01000170">
    <property type="protein sequence ID" value="KRY29450.1"/>
    <property type="molecule type" value="Genomic_DNA"/>
</dbReference>
<dbReference type="GO" id="GO:0005764">
    <property type="term" value="C:lysosome"/>
    <property type="evidence" value="ECO:0007669"/>
    <property type="project" value="TreeGrafter"/>
</dbReference>
<evidence type="ECO:0000256" key="5">
    <source>
        <dbReference type="ARBA" id="ARBA00012662"/>
    </source>
</evidence>
<dbReference type="FunFam" id="3.20.20.80:FF:000027">
    <property type="entry name" value="Alpha-L-fucosidase"/>
    <property type="match status" value="1"/>
</dbReference>
<dbReference type="PRINTS" id="PR00741">
    <property type="entry name" value="GLHYDRLASE29"/>
</dbReference>
<evidence type="ECO:0000256" key="9">
    <source>
        <dbReference type="ARBA" id="ARBA00023295"/>
    </source>
</evidence>
<feature type="domain" description="Alpha-L-fucosidase C-terminal" evidence="15">
    <location>
        <begin position="394"/>
        <end position="468"/>
    </location>
</feature>
<dbReference type="Proteomes" id="UP000054776">
    <property type="component" value="Unassembled WGS sequence"/>
</dbReference>
<evidence type="ECO:0000256" key="4">
    <source>
        <dbReference type="ARBA" id="ARBA00007951"/>
    </source>
</evidence>
<dbReference type="Gene3D" id="3.20.20.80">
    <property type="entry name" value="Glycosidases"/>
    <property type="match status" value="1"/>
</dbReference>
<dbReference type="InParanoid" id="A0A0V1AXL3"/>
<dbReference type="PANTHER" id="PTHR10030">
    <property type="entry name" value="ALPHA-L-FUCOSIDASE"/>
    <property type="match status" value="1"/>
</dbReference>
<name>A0A0V1AXL3_TRISP</name>
<keyword evidence="8" id="KW-0325">Glycoprotein</keyword>
<dbReference type="GO" id="GO:0016139">
    <property type="term" value="P:glycoside catabolic process"/>
    <property type="evidence" value="ECO:0007669"/>
    <property type="project" value="TreeGrafter"/>
</dbReference>
<feature type="domain" description="Glycoside hydrolase family 29 N-terminal" evidence="14">
    <location>
        <begin position="16"/>
        <end position="355"/>
    </location>
</feature>
<evidence type="ECO:0000256" key="13">
    <source>
        <dbReference type="PIRSR" id="PIRSR001092-1"/>
    </source>
</evidence>
<dbReference type="InterPro" id="IPR013780">
    <property type="entry name" value="Glyco_hydro_b"/>
</dbReference>
<comment type="catalytic activity">
    <reaction evidence="2">
        <text>a neolactoside IV(2)-alpha-Fuc-nLc4Cer(d18:0) + H2O = a neolactoside nLc4Cer(d18:0) + L-fucose</text>
        <dbReference type="Rhea" id="RHEA:49308"/>
        <dbReference type="ChEBI" id="CHEBI:2181"/>
        <dbReference type="ChEBI" id="CHEBI:15377"/>
        <dbReference type="ChEBI" id="CHEBI:91119"/>
        <dbReference type="ChEBI" id="CHEBI:91121"/>
    </reaction>
    <physiologicalReaction direction="left-to-right" evidence="2">
        <dbReference type="Rhea" id="RHEA:49309"/>
    </physiologicalReaction>
</comment>
<feature type="chain" id="PRO_5016195936" description="Putative alpha-L-fucosidase" evidence="12">
    <location>
        <begin position="21"/>
        <end position="478"/>
    </location>
</feature>
<accession>A0A0V1AXL3</accession>
<gene>
    <name evidence="16" type="ORF">T01_5013</name>
</gene>
<feature type="site" description="May be important for catalysis" evidence="13">
    <location>
        <position position="284"/>
    </location>
</feature>
<evidence type="ECO:0000313" key="17">
    <source>
        <dbReference type="Proteomes" id="UP000054776"/>
    </source>
</evidence>
<dbReference type="OrthoDB" id="6039950at2759"/>
<dbReference type="InterPro" id="IPR016286">
    <property type="entry name" value="FUC_metazoa-typ"/>
</dbReference>
<proteinExistence type="inferred from homology"/>
<dbReference type="Gene3D" id="2.60.40.1180">
    <property type="entry name" value="Golgi alpha-mannosidase II"/>
    <property type="match status" value="1"/>
</dbReference>
<reference evidence="16 17" key="1">
    <citation type="submission" date="2015-01" db="EMBL/GenBank/DDBJ databases">
        <title>Evolution of Trichinella species and genotypes.</title>
        <authorList>
            <person name="Korhonen P.K."/>
            <person name="Edoardo P."/>
            <person name="Giuseppe L.R."/>
            <person name="Gasser R.B."/>
        </authorList>
    </citation>
    <scope>NUCLEOTIDE SEQUENCE [LARGE SCALE GENOMIC DNA]</scope>
    <source>
        <strain evidence="16">ISS3</strain>
    </source>
</reference>
<comment type="similarity">
    <text evidence="4 12">Belongs to the glycosyl hydrolase 29 family.</text>
</comment>
<dbReference type="GO" id="GO:0006004">
    <property type="term" value="P:fucose metabolic process"/>
    <property type="evidence" value="ECO:0007669"/>
    <property type="project" value="InterPro"/>
</dbReference>
<evidence type="ECO:0000256" key="11">
    <source>
        <dbReference type="ARBA" id="ARBA00081661"/>
    </source>
</evidence>
<dbReference type="AlphaFoldDB" id="A0A0V1AXL3"/>
<evidence type="ECO:0000256" key="6">
    <source>
        <dbReference type="ARBA" id="ARBA00022729"/>
    </source>
</evidence>
<evidence type="ECO:0000313" key="16">
    <source>
        <dbReference type="EMBL" id="KRY29450.1"/>
    </source>
</evidence>
<protein>
    <recommendedName>
        <fullName evidence="10">Putative alpha-L-fucosidase</fullName>
        <ecNumber evidence="5">3.2.1.51</ecNumber>
    </recommendedName>
    <alternativeName>
        <fullName evidence="11">Alpha-L-fucoside fucohydrolase</fullName>
    </alternativeName>
</protein>
<evidence type="ECO:0000256" key="10">
    <source>
        <dbReference type="ARBA" id="ARBA00074133"/>
    </source>
</evidence>
<keyword evidence="17" id="KW-1185">Reference proteome</keyword>
<evidence type="ECO:0000259" key="15">
    <source>
        <dbReference type="Pfam" id="PF16757"/>
    </source>
</evidence>
<organism evidence="16 17">
    <name type="scientific">Trichinella spiralis</name>
    <name type="common">Trichina worm</name>
    <dbReference type="NCBI Taxonomy" id="6334"/>
    <lineage>
        <taxon>Eukaryota</taxon>
        <taxon>Metazoa</taxon>
        <taxon>Ecdysozoa</taxon>
        <taxon>Nematoda</taxon>
        <taxon>Enoplea</taxon>
        <taxon>Dorylaimia</taxon>
        <taxon>Trichinellida</taxon>
        <taxon>Trichinellidae</taxon>
        <taxon>Trichinella</taxon>
    </lineage>
</organism>
<evidence type="ECO:0000256" key="12">
    <source>
        <dbReference type="PIRNR" id="PIRNR001092"/>
    </source>
</evidence>
<dbReference type="STRING" id="6334.A0A0V1AXL3"/>
<comment type="caution">
    <text evidence="16">The sequence shown here is derived from an EMBL/GenBank/DDBJ whole genome shotgun (WGS) entry which is preliminary data.</text>
</comment>
<dbReference type="InterPro" id="IPR031919">
    <property type="entry name" value="Fucosidase_C"/>
</dbReference>
<keyword evidence="6 12" id="KW-0732">Signal</keyword>
<keyword evidence="7 12" id="KW-0378">Hydrolase</keyword>